<organism evidence="3 4">
    <name type="scientific">Bursaphelenchus okinawaensis</name>
    <dbReference type="NCBI Taxonomy" id="465554"/>
    <lineage>
        <taxon>Eukaryota</taxon>
        <taxon>Metazoa</taxon>
        <taxon>Ecdysozoa</taxon>
        <taxon>Nematoda</taxon>
        <taxon>Chromadorea</taxon>
        <taxon>Rhabditida</taxon>
        <taxon>Tylenchina</taxon>
        <taxon>Tylenchomorpha</taxon>
        <taxon>Aphelenchoidea</taxon>
        <taxon>Aphelenchoididae</taxon>
        <taxon>Bursaphelenchus</taxon>
    </lineage>
</organism>
<keyword evidence="2" id="KW-0472">Membrane</keyword>
<evidence type="ECO:0000313" key="3">
    <source>
        <dbReference type="EMBL" id="CAD5231311.1"/>
    </source>
</evidence>
<evidence type="ECO:0000256" key="2">
    <source>
        <dbReference type="SAM" id="Phobius"/>
    </source>
</evidence>
<reference evidence="3" key="1">
    <citation type="submission" date="2020-09" db="EMBL/GenBank/DDBJ databases">
        <authorList>
            <person name="Kikuchi T."/>
        </authorList>
    </citation>
    <scope>NUCLEOTIDE SEQUENCE</scope>
    <source>
        <strain evidence="3">SH1</strain>
    </source>
</reference>
<evidence type="ECO:0000313" key="4">
    <source>
        <dbReference type="Proteomes" id="UP000614601"/>
    </source>
</evidence>
<keyword evidence="1" id="KW-0175">Coiled coil</keyword>
<protein>
    <submittedName>
        <fullName evidence="3">Uncharacterized protein</fullName>
    </submittedName>
</protein>
<evidence type="ECO:0000256" key="1">
    <source>
        <dbReference type="SAM" id="Coils"/>
    </source>
</evidence>
<gene>
    <name evidence="3" type="ORF">BOKJ2_LOCUS14578</name>
</gene>
<proteinExistence type="predicted"/>
<dbReference type="Proteomes" id="UP000614601">
    <property type="component" value="Unassembled WGS sequence"/>
</dbReference>
<comment type="caution">
    <text evidence="3">The sequence shown here is derived from an EMBL/GenBank/DDBJ whole genome shotgun (WGS) entry which is preliminary data.</text>
</comment>
<dbReference type="InterPro" id="IPR038511">
    <property type="entry name" value="TAP42/TAP46-like_sf"/>
</dbReference>
<dbReference type="Gene3D" id="1.25.40.540">
    <property type="entry name" value="TAP42-like family"/>
    <property type="match status" value="1"/>
</dbReference>
<dbReference type="OrthoDB" id="10261753at2759"/>
<dbReference type="AlphaFoldDB" id="A0A811LW76"/>
<keyword evidence="2" id="KW-1133">Transmembrane helix</keyword>
<dbReference type="Proteomes" id="UP000783686">
    <property type="component" value="Unassembled WGS sequence"/>
</dbReference>
<feature type="transmembrane region" description="Helical" evidence="2">
    <location>
        <begin position="49"/>
        <end position="66"/>
    </location>
</feature>
<feature type="coiled-coil region" evidence="1">
    <location>
        <begin position="13"/>
        <end position="47"/>
    </location>
</feature>
<dbReference type="InterPro" id="IPR007304">
    <property type="entry name" value="TAP46-like"/>
</dbReference>
<keyword evidence="2" id="KW-0812">Transmembrane</keyword>
<name>A0A811LW76_9BILA</name>
<dbReference type="EMBL" id="CAJFDH010000006">
    <property type="protein sequence ID" value="CAD5231311.1"/>
    <property type="molecule type" value="Genomic_DNA"/>
</dbReference>
<dbReference type="Pfam" id="PF04177">
    <property type="entry name" value="TAP42"/>
    <property type="match status" value="1"/>
</dbReference>
<accession>A0A811LW76</accession>
<keyword evidence="4" id="KW-1185">Reference proteome</keyword>
<dbReference type="EMBL" id="CAJFCW020000006">
    <property type="protein sequence ID" value="CAG9128698.1"/>
    <property type="molecule type" value="Genomic_DNA"/>
</dbReference>
<dbReference type="GO" id="GO:0009966">
    <property type="term" value="P:regulation of signal transduction"/>
    <property type="evidence" value="ECO:0007669"/>
    <property type="project" value="InterPro"/>
</dbReference>
<sequence length="187" mass="21917">MESSTRGKDAGDLSEELKVRKELEKEIRDLMEELKGGLERLERQNRRRGFIFLCTIFGMFIIWNFIRLREIFGCKFGYKTETFLQGLYNGYLVTAEVYGFSPINEGIPRDAADRTSSQGLITDAAISRNRKMYFYCMEDELKQEIDALNAQMNPDDATMRSLYEKKLRLWCLKAVRSSEMNNRELRC</sequence>